<dbReference type="Pfam" id="PF00501">
    <property type="entry name" value="AMP-binding"/>
    <property type="match status" value="3"/>
</dbReference>
<dbReference type="GO" id="GO:0016874">
    <property type="term" value="F:ligase activity"/>
    <property type="evidence" value="ECO:0007669"/>
    <property type="project" value="UniProtKB-KW"/>
</dbReference>
<feature type="region of interest" description="Disordered" evidence="7">
    <location>
        <begin position="210"/>
        <end position="234"/>
    </location>
</feature>
<dbReference type="FunFam" id="3.30.559.10:FF:000012">
    <property type="entry name" value="Non-ribosomal peptide synthetase"/>
    <property type="match status" value="2"/>
</dbReference>
<evidence type="ECO:0000259" key="8">
    <source>
        <dbReference type="PROSITE" id="PS50075"/>
    </source>
</evidence>
<dbReference type="Pfam" id="PF00550">
    <property type="entry name" value="PP-binding"/>
    <property type="match status" value="3"/>
</dbReference>
<feature type="region of interest" description="Disordered" evidence="7">
    <location>
        <begin position="1820"/>
        <end position="1840"/>
    </location>
</feature>
<dbReference type="Gene3D" id="3.30.559.30">
    <property type="entry name" value="Nonribosomal peptide synthetase, condensation domain"/>
    <property type="match status" value="5"/>
</dbReference>
<dbReference type="SUPFAM" id="SSF52777">
    <property type="entry name" value="CoA-dependent acyltransferases"/>
    <property type="match status" value="10"/>
</dbReference>
<dbReference type="CDD" id="cd12114">
    <property type="entry name" value="A_NRPS_TlmIV_like"/>
    <property type="match status" value="1"/>
</dbReference>
<dbReference type="FunFam" id="1.10.1200.10:FF:000005">
    <property type="entry name" value="Nonribosomal peptide synthetase 1"/>
    <property type="match status" value="2"/>
</dbReference>
<dbReference type="FunFam" id="3.30.300.30:FF:000010">
    <property type="entry name" value="Enterobactin synthetase component F"/>
    <property type="match status" value="3"/>
</dbReference>
<dbReference type="FunFam" id="3.30.559.30:FF:000001">
    <property type="entry name" value="Non-ribosomal peptide synthetase"/>
    <property type="match status" value="1"/>
</dbReference>
<dbReference type="PROSITE" id="PS00455">
    <property type="entry name" value="AMP_BINDING"/>
    <property type="match status" value="3"/>
</dbReference>
<evidence type="ECO:0000313" key="9">
    <source>
        <dbReference type="EMBL" id="AKT37645.1"/>
    </source>
</evidence>
<keyword evidence="6" id="KW-0677">Repeat</keyword>
<dbReference type="InterPro" id="IPR045851">
    <property type="entry name" value="AMP-bd_C_sf"/>
</dbReference>
<gene>
    <name evidence="9" type="ORF">CMC5_017870</name>
</gene>
<dbReference type="SUPFAM" id="SSF56801">
    <property type="entry name" value="Acetyl-CoA synthetase-like"/>
    <property type="match status" value="3"/>
</dbReference>
<accession>A0A0K1E9V4</accession>
<dbReference type="GO" id="GO:0044550">
    <property type="term" value="P:secondary metabolite biosynthetic process"/>
    <property type="evidence" value="ECO:0007669"/>
    <property type="project" value="TreeGrafter"/>
</dbReference>
<feature type="region of interest" description="Disordered" evidence="7">
    <location>
        <begin position="3677"/>
        <end position="3696"/>
    </location>
</feature>
<dbReference type="KEGG" id="ccro:CMC5_017870"/>
<feature type="domain" description="Carrier" evidence="8">
    <location>
        <begin position="3699"/>
        <end position="3773"/>
    </location>
</feature>
<dbReference type="Pfam" id="PF00668">
    <property type="entry name" value="Condensation"/>
    <property type="match status" value="6"/>
</dbReference>
<dbReference type="Gene3D" id="3.40.50.1820">
    <property type="entry name" value="alpha/beta hydrolase"/>
    <property type="match status" value="1"/>
</dbReference>
<comment type="similarity">
    <text evidence="2">Belongs to the ATP-dependent AMP-binding enzyme family.</text>
</comment>
<feature type="domain" description="Carrier" evidence="8">
    <location>
        <begin position="2594"/>
        <end position="2669"/>
    </location>
</feature>
<dbReference type="CDD" id="cd05930">
    <property type="entry name" value="A_NRPS"/>
    <property type="match status" value="1"/>
</dbReference>
<dbReference type="InterPro" id="IPR023213">
    <property type="entry name" value="CAT-like_dom_sf"/>
</dbReference>
<keyword evidence="5" id="KW-0436">Ligase</keyword>
<dbReference type="InterPro" id="IPR001242">
    <property type="entry name" value="Condensation_dom"/>
</dbReference>
<dbReference type="Pfam" id="PF13193">
    <property type="entry name" value="AMP-binding_C"/>
    <property type="match status" value="3"/>
</dbReference>
<dbReference type="InterPro" id="IPR000873">
    <property type="entry name" value="AMP-dep_synth/lig_dom"/>
</dbReference>
<dbReference type="FunFam" id="2.30.38.10:FF:000001">
    <property type="entry name" value="Non-ribosomal peptide synthetase PvdI"/>
    <property type="match status" value="2"/>
</dbReference>
<dbReference type="CDD" id="cd19543">
    <property type="entry name" value="DCL_NRPS"/>
    <property type="match status" value="1"/>
</dbReference>
<keyword evidence="10" id="KW-1185">Reference proteome</keyword>
<dbReference type="InterPro" id="IPR006162">
    <property type="entry name" value="Ppantetheine_attach_site"/>
</dbReference>
<name>A0A0K1E9V4_CHOCO</name>
<organism evidence="9 10">
    <name type="scientific">Chondromyces crocatus</name>
    <dbReference type="NCBI Taxonomy" id="52"/>
    <lineage>
        <taxon>Bacteria</taxon>
        <taxon>Pseudomonadati</taxon>
        <taxon>Myxococcota</taxon>
        <taxon>Polyangia</taxon>
        <taxon>Polyangiales</taxon>
        <taxon>Polyangiaceae</taxon>
        <taxon>Chondromyces</taxon>
    </lineage>
</organism>
<evidence type="ECO:0000256" key="6">
    <source>
        <dbReference type="ARBA" id="ARBA00022737"/>
    </source>
</evidence>
<keyword evidence="3" id="KW-0596">Phosphopantetheine</keyword>
<feature type="region of interest" description="Disordered" evidence="7">
    <location>
        <begin position="2575"/>
        <end position="2595"/>
    </location>
</feature>
<dbReference type="InterPro" id="IPR029058">
    <property type="entry name" value="AB_hydrolase_fold"/>
</dbReference>
<proteinExistence type="inferred from homology"/>
<dbReference type="SUPFAM" id="SSF47336">
    <property type="entry name" value="ACP-like"/>
    <property type="match status" value="3"/>
</dbReference>
<dbReference type="Pfam" id="PF00975">
    <property type="entry name" value="Thioesterase"/>
    <property type="match status" value="1"/>
</dbReference>
<evidence type="ECO:0000256" key="3">
    <source>
        <dbReference type="ARBA" id="ARBA00022450"/>
    </source>
</evidence>
<feature type="region of interest" description="Disordered" evidence="7">
    <location>
        <begin position="3304"/>
        <end position="3324"/>
    </location>
</feature>
<dbReference type="Gene3D" id="3.40.50.980">
    <property type="match status" value="4"/>
</dbReference>
<evidence type="ECO:0000256" key="1">
    <source>
        <dbReference type="ARBA" id="ARBA00001957"/>
    </source>
</evidence>
<dbReference type="InterPro" id="IPR036736">
    <property type="entry name" value="ACP-like_sf"/>
</dbReference>
<dbReference type="InterPro" id="IPR009081">
    <property type="entry name" value="PP-bd_ACP"/>
</dbReference>
<dbReference type="Gene3D" id="1.10.1200.10">
    <property type="entry name" value="ACP-like"/>
    <property type="match status" value="3"/>
</dbReference>
<comment type="cofactor">
    <cofactor evidence="1">
        <name>pantetheine 4'-phosphate</name>
        <dbReference type="ChEBI" id="CHEBI:47942"/>
    </cofactor>
</comment>
<dbReference type="GO" id="GO:0031177">
    <property type="term" value="F:phosphopantetheine binding"/>
    <property type="evidence" value="ECO:0007669"/>
    <property type="project" value="InterPro"/>
</dbReference>
<dbReference type="NCBIfam" id="NF003417">
    <property type="entry name" value="PRK04813.1"/>
    <property type="match status" value="3"/>
</dbReference>
<reference evidence="9 10" key="1">
    <citation type="submission" date="2015-07" db="EMBL/GenBank/DDBJ databases">
        <title>Genome analysis of myxobacterium Chondromyces crocatus Cm c5 reveals a high potential for natural compound synthesis and the genetic basis for the loss of fruiting body formation.</title>
        <authorList>
            <person name="Zaburannyi N."/>
            <person name="Bunk B."/>
            <person name="Maier J."/>
            <person name="Overmann J."/>
            <person name="Mueller R."/>
        </authorList>
    </citation>
    <scope>NUCLEOTIDE SEQUENCE [LARGE SCALE GENOMIC DNA]</scope>
    <source>
        <strain evidence="9 10">Cm c5</strain>
    </source>
</reference>
<evidence type="ECO:0000256" key="5">
    <source>
        <dbReference type="ARBA" id="ARBA00022598"/>
    </source>
</evidence>
<dbReference type="SMART" id="SM00823">
    <property type="entry name" value="PKS_PP"/>
    <property type="match status" value="3"/>
</dbReference>
<dbReference type="GO" id="GO:0005737">
    <property type="term" value="C:cytoplasm"/>
    <property type="evidence" value="ECO:0007669"/>
    <property type="project" value="TreeGrafter"/>
</dbReference>
<dbReference type="GO" id="GO:0043041">
    <property type="term" value="P:amino acid activation for nonribosomal peptide biosynthetic process"/>
    <property type="evidence" value="ECO:0007669"/>
    <property type="project" value="UniProtKB-ARBA"/>
</dbReference>
<feature type="compositionally biased region" description="Low complexity" evidence="7">
    <location>
        <begin position="3304"/>
        <end position="3321"/>
    </location>
</feature>
<dbReference type="CDD" id="cd19534">
    <property type="entry name" value="E_NRPS"/>
    <property type="match status" value="2"/>
</dbReference>
<feature type="region of interest" description="Disordered" evidence="7">
    <location>
        <begin position="26"/>
        <end position="51"/>
    </location>
</feature>
<evidence type="ECO:0000256" key="7">
    <source>
        <dbReference type="SAM" id="MobiDB-lite"/>
    </source>
</evidence>
<dbReference type="InterPro" id="IPR010071">
    <property type="entry name" value="AA_adenyl_dom"/>
</dbReference>
<dbReference type="STRING" id="52.CMC5_017870"/>
<dbReference type="PANTHER" id="PTHR45527">
    <property type="entry name" value="NONRIBOSOMAL PEPTIDE SYNTHETASE"/>
    <property type="match status" value="1"/>
</dbReference>
<dbReference type="Gene3D" id="3.40.50.12780">
    <property type="entry name" value="N-terminal domain of ligase-like"/>
    <property type="match status" value="1"/>
</dbReference>
<dbReference type="InterPro" id="IPR001031">
    <property type="entry name" value="Thioesterase"/>
</dbReference>
<dbReference type="FunFam" id="3.40.50.980:FF:000002">
    <property type="entry name" value="Enterobactin synthetase component F"/>
    <property type="match status" value="1"/>
</dbReference>
<dbReference type="CDD" id="cd17646">
    <property type="entry name" value="A_NRPS_AB3403-like"/>
    <property type="match status" value="1"/>
</dbReference>
<dbReference type="FunFam" id="3.40.50.980:FF:000001">
    <property type="entry name" value="Non-ribosomal peptide synthetase"/>
    <property type="match status" value="3"/>
</dbReference>
<feature type="compositionally biased region" description="Low complexity" evidence="7">
    <location>
        <begin position="35"/>
        <end position="47"/>
    </location>
</feature>
<dbReference type="InterPro" id="IPR020845">
    <property type="entry name" value="AMP-binding_CS"/>
</dbReference>
<sequence length="4530" mass="493604">MSEQDVNKRIASISPQKRELLMQLLERKKKQQPSPAAAEKALPPRAAGPSPASFAQQRLWFMDQWETENAFSNIPTAVILRGVLDPGALARAIEAVAQRHEILRTTFQSVEGQLLQIVAPQPTVALPLEDLSALPQAERDAALHDRLARDARSGFDLAQGPLFRTLLFKLSSTEHVLMLTMHHIVTDGWSNAVFFREVSAFYTAFVTSPSVPSPGAPSGVPGGSEASPAAPPSPSLPPLPLQYADYALWQRQHLDSGVRERQVAYWKQQLAGASALELPTDRPRPAVNRYRGTSLVFHVPGTTREKVEALCRRAGVTRFMALLGALQLLLARLSGADEVCIGSPVAGRNRADLEGLIGLFLNNLVLRTDLSGDPTALELLERVRKVALGAYDHQDVPFEQVVDAVQPPRDPSRTPLFQVMFVLQGGWIQESRLGDLALSPVEVASSISKFDLTWALADADDGFQGWIEYNTDLFDRATVERFAGHYGTLLDALATTPEKRISELPLLSEAQRHRALVDWNDTAAPYPTDTCLHELFEQQAACTPDAIAVIAPDRRLTYREVERRANRLAHALRARGATPNTLAAVVIRKGWAQVVAALAILKAGAAYVPIDPGLPSDRVRHLLQHGEVTLALTHSTLADVIAWPPGVEHFVVDADLDDLSEADDRAPTRVQGPLDLAYVIYTSGSTGVPKGVMIDHRGPVNTIVDINRRFRVGPVDRVLALSALNFDLSVYDVFGLLAVGGALVLPESDAARDPAYWAELIDRERITLWNTVPALMEMLVDHLAEHVASPHGPSIAAAPLPLRAALLSGDWIPVTLPDRLKRIIPGIVVTSLGGATEASIWSILYPIDHVDPTWRSIPYGRAMDNQRFYVLDRALSPCPIGVEGDLYIGGIGVALGYWRAEEITRAAFITDPRTGERLYRTGDAGRYMVDGNIEFLGRRDFQVKIRGFRIELGEIEVTLMNHPSVREALVVVREDTPGDRRLVAYVVGNDGTEPDPAVLKAHAQDKLPEYMVPAAFVALPAMPLTPNGKVDRRALPRPETTRATLAEHDSDFVAPRSPHETTLAGIWAEVIGLERVGIHDNFFSLGGDSILAIQVVNRAKRAGISLAVRNLFQHQTIAALSVLSDGSERPAAEQGPVTGPVVLTPIQRWFFEQDRSAPEHFNQAVLAEIDERLDPALVTQAVVHLVRHHDALRLRFVREGGEVQQRHAEVSDETPFTFVTLPAEARDADAGSQRPTEAQARAIVAAAEQAQASLRLDTGPLLRVVLMDLGEGQPSRLLFVVHHLAIDGVSWRILLEDFQTAYAQLRAGEEVRFPPKTSSFQQWAERLAAHAQTEAVRRELPHWLAASAPLPIPRDLPGGENLASSSATVERTLDPEETRALLHDLPDVYRTQINDVLLTALTQAFSAWTGARALQLDLEGHGREDLGDDLDLSRTVGWFTALYPVRLDLPDGGPGERLKAIKEQLRRIPRRGLGHGLLRYLATEPDVSGALRAHPHADVVFNYQGHVEQGPTGERLFRAAEEPSGAPHSPHDPRTHLIEIGAWIADGRLHLRWTYSDTTHHRATLERLADGFTTALRELLAHGREPDAGGRTPADFPLVRITQSALDRLVGHGRDVEDLYPLSPTQQGMLFHSLRDPGSGVYVEQLAFRIEGKLDPAALQASWQALLARHPILRTAFVHGDLDEPLQLVRPAAALTWIQYDWRALPPAERAAQLDAFMDRDRARGFDLADAPLMRLTVFRTEDEAHELVWTHHHLLLDGWSLPIVFKDLLTAYDACQKGEAPRLGAVRPYRDYIAWLAEQDLAQAEAFWRARLRGFQAPTPLPADRRKSAGAEASTQRWEERKLTPEITSALLDLSRAHGLTPNTLLQGAWALLLGRSSGERDVVFGATVSGRSASVDGIEEMVGLFINTPPVRVRCDADATLVAWLQGLQAQQAEQLPYEYTPLTLVQGFSEVARGEPLFESILVVENYPMDAALQQSGGPLRVADVRAREQTSYPLTVVAAVDQGITLRLGYDPARFEGSTILRLLDHLGALLEGITRRPEQTVASLSLLTPAARTQVLTTWNDTETTFATDLLVHRQIEAQAARTPDAIALTFEGEHLTYRALNCRANQLAHALRAHGVGPDVLVGVAAERSFELVVALLATLKAGGAYVPLDPAYPTERLRLMIEESRPAVILTQQRLHHLLPDDGPPALALDAEWPQIAEERDADLALSPTDEGLVYVIYTSGSTGRPKGVMNNHAGLRNRLLWMQRAYGLTAEDVVLQKTPYSFDVSVWEFFWPLMFGARLVVARPEGHRDPVYLRDLIVAEGVTTLHFVPSMLKAMVDHPGLVDCASVKRVICSGEALPFDLQERFFAQSQAELHNLYGPTEASIDVTFWACRPHDPRGVVPIGAPIANTRIYILDERLDPTPVGVPGELYIGGVGLARGYLRRPDLTAARFVPDPHGPPGARLYRTGDRVRWRDDGVIEYLERLDFQVKIRGFRIELGEIEAALVQHPAVRDGVVVVREDASGEPRLVAYLVPRDAPEPAGAQAGTDLSPAALRAFLADRLPGHMIPAAFVSVPAALPLTSSGKVDRRALPAPSAEGQDAARTLTSPRTPTEEILAGIWAEVLGTSTIGAHDDFFALGGHSLLATQVVARARRSFSVELPLRTVFDAPTLTALAERIDIARGEGVKPTLPALRRVTSDPPDAASATAGHPLSFAQQRMWVLDQLQPGSPWYNIPLAVRIDGPLDVAVLARCLHDLAHRHEPLRTTFATVEGEPRQIIAAEGTIPLEIVEVVTSGEVATGSNAVSTTSAAAAAEALSDAALQALLRDEACRPFDLATGPLVRARLVKLGEARHAFQLTMHHIVADGWSIGVIMKELALLYAARVEGAPATLPPLEIQYADYAAWQHQWLQGDTLDAQLTFWKQHLAGALDPLELPTDCPRPALQSPRGKTRPLSIPAPLKGALDALCRREGVTLFMALLAGFQALLGRYAGQDTVLVGSPVAGRTQAATEDLVGLFINTLVLRADLGDDPTFRELLARVKRSTLDAYAHQDTPFEKLVSALELPRDTSRPPLFQAMFVLQNLPRASLRSGALTLHPIALATETAKFELTLLLDETDEGLRGGLEYSTALFDAATIDRMAEAFEAFLTRAAQAPDKRLSALSAPPEPELHTLLSVWNAPVPEPIADLCAHHLIEQQVARTPDAPAVTLGDVTLTYAELDHRANALAHRLQALGVGPDVPVALWLDRSPELIVALLGVLKAGGAYVPLDPSYPEERVAFMLDDSQAAVVVSHSRVPGRLPPAAGARHLLLADDGWGAPDAPSAPDASGAPHASSAPPKCPATPSNLAYLLYTSGSTGRPKGVMVPHRGLASYLRWSAEAYGMASGDGVPVHSSLAFDLTVTSALAPLTVGQRVHLIPEGPGIEHLTTALNEGRDHALLKLTPSHLDALLGDPTAQRSLARVRSFVVGGEALGASTITALRTHAPHARILNEYGPTETVVGCALWEVPPDFTPDQPVLIGKPIPGARLYVLDAQGTPAPIGVRGELCIGGLGVTRGYHGRPALTAERFVPDPFATEPGARLYRSGDLARFRADGQLDYLGRLDHQVKVRGYRIELGEIEHALTALPGLREAVVLARDDGPSDRRLVGYLVPAADSPMPSMTALREALARTLPAYMVPSAFVVLDALPLTPNGKVDRRALPSPDAAPSDPERPLIAPATPAEQILVDVLRQVLRLDGISTHHNFFDLGGDSILAIQVVNKAHLAGLGLTFRDILEQPTVADLARVATEADGVDGTPGARGHHLAAANAEQGLVLGDVPPIAIQRWFFERELLMPAHYNQSILVEIDDRLDPTLLRAAVGALLQHHDVLRLRVVRGEQGPTLRIDPPGDDIPFSVVNLADVPSDLQAAAITEAAAILQASLDLGAGPLLRVALFDLGPERPGRLFFVAHHLVVDGVSWRILPEDLQTAYAQLAAGQPVRLPRKTTSFKAWADRLVAHAQTDAIRNELPFWLDSAGAPPLPLDARKGPNTAASERTVTARLSPEETRALLEDVPRSFGTRINDVLLTALGLALAPWFGSRSVHIDLEGHGREPFADDLDPSRTVGWFTTIFPVRIDLPQEATRDEALPTLSLETIATAVQQQLRAIPHGGLGYGLLRHLSESPQVRAALRAMPGSQILFNYLGQFDQRLADAPALRVARESSGPHMAPGALRSHLLEINGRVVDGQLHVDWGYSDNLHDARTIEQLAARFTEALRGFCALSATPEARRRRAARERSLLVKIQPEGRGRPVFFVHGGTGMVLFYATLARLLGKDRPFYAIQAKGIDGEAPNRRIDTMAAQYVEMLRAVQPEGPYLLGGYSFGALVAYEMACQLSQAGEEVRHLALFDMPPESSTAFYDGWDDTHYLSDIARGLGLDLPVDTLRPLARLEQLQRVVDGARTTGALPPDIGTLEVSRLLAIYKAHTEARITYAPPTYDQHLTLYRLSEEAAEPDGWLPGIRREDALGWARYVQQPVRLHEVSGEHESMLGEPHVRKLAELLKQALHSADPVT</sequence>
<dbReference type="SMART" id="SM00824">
    <property type="entry name" value="PKS_TE"/>
    <property type="match status" value="1"/>
</dbReference>
<keyword evidence="4" id="KW-0597">Phosphoprotein</keyword>
<dbReference type="InterPro" id="IPR042099">
    <property type="entry name" value="ANL_N_sf"/>
</dbReference>
<dbReference type="FunFam" id="3.40.50.12780:FF:000012">
    <property type="entry name" value="Non-ribosomal peptide synthetase"/>
    <property type="match status" value="2"/>
</dbReference>
<dbReference type="NCBIfam" id="TIGR01733">
    <property type="entry name" value="AA-adenyl-dom"/>
    <property type="match status" value="3"/>
</dbReference>
<dbReference type="Gene3D" id="3.30.300.30">
    <property type="match status" value="3"/>
</dbReference>
<dbReference type="InterPro" id="IPR025110">
    <property type="entry name" value="AMP-bd_C"/>
</dbReference>
<feature type="compositionally biased region" description="Low complexity" evidence="7">
    <location>
        <begin position="216"/>
        <end position="228"/>
    </location>
</feature>
<dbReference type="PROSITE" id="PS50075">
    <property type="entry name" value="CARRIER"/>
    <property type="match status" value="3"/>
</dbReference>
<dbReference type="EMBL" id="CP012159">
    <property type="protein sequence ID" value="AKT37645.1"/>
    <property type="molecule type" value="Genomic_DNA"/>
</dbReference>
<dbReference type="SUPFAM" id="SSF53474">
    <property type="entry name" value="alpha/beta-Hydrolases"/>
    <property type="match status" value="1"/>
</dbReference>
<dbReference type="InterPro" id="IPR010060">
    <property type="entry name" value="NRPS_synth"/>
</dbReference>
<dbReference type="PROSITE" id="PS00012">
    <property type="entry name" value="PHOSPHOPANTETHEINE"/>
    <property type="match status" value="3"/>
</dbReference>
<dbReference type="NCBIfam" id="TIGR01720">
    <property type="entry name" value="NRPS-para261"/>
    <property type="match status" value="2"/>
</dbReference>
<dbReference type="Gene3D" id="2.30.38.10">
    <property type="entry name" value="Luciferase, Domain 3"/>
    <property type="match status" value="2"/>
</dbReference>
<dbReference type="CDD" id="cd19531">
    <property type="entry name" value="LCL_NRPS-like"/>
    <property type="match status" value="2"/>
</dbReference>
<protein>
    <recommendedName>
        <fullName evidence="8">Carrier domain-containing protein</fullName>
    </recommendedName>
</protein>
<evidence type="ECO:0000313" key="10">
    <source>
        <dbReference type="Proteomes" id="UP000067626"/>
    </source>
</evidence>
<dbReference type="InterPro" id="IPR020802">
    <property type="entry name" value="TesA-like"/>
</dbReference>
<dbReference type="PATRIC" id="fig|52.7.peg.1919"/>
<evidence type="ECO:0000256" key="2">
    <source>
        <dbReference type="ARBA" id="ARBA00006432"/>
    </source>
</evidence>
<dbReference type="Gene3D" id="3.30.559.10">
    <property type="entry name" value="Chloramphenicol acetyltransferase-like domain"/>
    <property type="match status" value="5"/>
</dbReference>
<dbReference type="InterPro" id="IPR020806">
    <property type="entry name" value="PKS_PP-bd"/>
</dbReference>
<dbReference type="PANTHER" id="PTHR45527:SF1">
    <property type="entry name" value="FATTY ACID SYNTHASE"/>
    <property type="match status" value="1"/>
</dbReference>
<feature type="domain" description="Carrier" evidence="8">
    <location>
        <begin position="1054"/>
        <end position="1128"/>
    </location>
</feature>
<dbReference type="Proteomes" id="UP000067626">
    <property type="component" value="Chromosome"/>
</dbReference>
<dbReference type="RefSeq" id="WP_050429983.1">
    <property type="nucleotide sequence ID" value="NZ_CP012159.1"/>
</dbReference>
<evidence type="ECO:0000256" key="4">
    <source>
        <dbReference type="ARBA" id="ARBA00022553"/>
    </source>
</evidence>